<keyword evidence="2" id="KW-1185">Reference proteome</keyword>
<evidence type="ECO:0000313" key="1">
    <source>
        <dbReference type="EMBL" id="GEQ86406.1"/>
    </source>
</evidence>
<proteinExistence type="predicted"/>
<dbReference type="RefSeq" id="WP_151894330.1">
    <property type="nucleotide sequence ID" value="NZ_BKCF01000003.1"/>
</dbReference>
<evidence type="ECO:0000313" key="2">
    <source>
        <dbReference type="Proteomes" id="UP000326994"/>
    </source>
</evidence>
<comment type="caution">
    <text evidence="1">The sequence shown here is derived from an EMBL/GenBank/DDBJ whole genome shotgun (WGS) entry which is preliminary data.</text>
</comment>
<gene>
    <name evidence="1" type="ORF">ULMS_19140</name>
</gene>
<dbReference type="AlphaFoldDB" id="A0A5J4G1I6"/>
<dbReference type="Proteomes" id="UP000326994">
    <property type="component" value="Unassembled WGS sequence"/>
</dbReference>
<dbReference type="EMBL" id="BKCF01000003">
    <property type="protein sequence ID" value="GEQ86406.1"/>
    <property type="molecule type" value="Genomic_DNA"/>
</dbReference>
<organism evidence="1 2">
    <name type="scientific">Patiriisocius marinistellae</name>
    <dbReference type="NCBI Taxonomy" id="2494560"/>
    <lineage>
        <taxon>Bacteria</taxon>
        <taxon>Pseudomonadati</taxon>
        <taxon>Bacteroidota</taxon>
        <taxon>Flavobacteriia</taxon>
        <taxon>Flavobacteriales</taxon>
        <taxon>Flavobacteriaceae</taxon>
        <taxon>Patiriisocius</taxon>
    </lineage>
</organism>
<protein>
    <submittedName>
        <fullName evidence="1">Uncharacterized protein</fullName>
    </submittedName>
</protein>
<sequence length="181" mass="21490">MEQIRVIFYVLSSFFATENGQIASEFTTVTIDPVNSKIEIVLEKLFTVLQSEDDKQLVKSEWHRLNKNNIENLNWANDLKNFVNKTILITETETKTQVKIELNYKSEKDLETLGIWYKESENQFAINYLPDNNLETKEGVLRDIYWYFKADSIFKFKMEPFLNMPTKYKKDKKPLIDIIKQ</sequence>
<name>A0A5J4G1I6_9FLAO</name>
<accession>A0A5J4G1I6</accession>
<reference evidence="1 2" key="1">
    <citation type="submission" date="2019-08" db="EMBL/GenBank/DDBJ databases">
        <title>Ulvibacter marinistellae sp. nov., isolated from a starfish, Patiria pectinifera.</title>
        <authorList>
            <person name="Kawano K."/>
            <person name="Ushijima N."/>
            <person name="Kihara M."/>
            <person name="Itoh H."/>
        </authorList>
    </citation>
    <scope>NUCLEOTIDE SEQUENCE [LARGE SCALE GENOMIC DNA]</scope>
    <source>
        <strain evidence="1 2">KK4</strain>
    </source>
</reference>
<dbReference type="OrthoDB" id="796799at2"/>